<sequence length="69" mass="7282">MMESAATREPSANVTCPSSRKHSIWRCRCRSLCLATALDTAGVSASMDLTLTCTSLANLESSSAMSTPL</sequence>
<name>C4J5B9_MAIZE</name>
<organism evidence="1">
    <name type="scientific">Zea mays</name>
    <name type="common">Maize</name>
    <dbReference type="NCBI Taxonomy" id="4577"/>
    <lineage>
        <taxon>Eukaryota</taxon>
        <taxon>Viridiplantae</taxon>
        <taxon>Streptophyta</taxon>
        <taxon>Embryophyta</taxon>
        <taxon>Tracheophyta</taxon>
        <taxon>Spermatophyta</taxon>
        <taxon>Magnoliopsida</taxon>
        <taxon>Liliopsida</taxon>
        <taxon>Poales</taxon>
        <taxon>Poaceae</taxon>
        <taxon>PACMAD clade</taxon>
        <taxon>Panicoideae</taxon>
        <taxon>Andropogonodae</taxon>
        <taxon>Andropogoneae</taxon>
        <taxon>Tripsacinae</taxon>
        <taxon>Zea</taxon>
    </lineage>
</organism>
<reference evidence="1" key="1">
    <citation type="journal article" date="2009" name="PLoS Genet.">
        <title>Sequencing, mapping, and analysis of 27,455 maize full-length cDNAs.</title>
        <authorList>
            <person name="Soderlund C."/>
            <person name="Descour A."/>
            <person name="Kudrna D."/>
            <person name="Bomhoff M."/>
            <person name="Boyd L."/>
            <person name="Currie J."/>
            <person name="Angelova A."/>
            <person name="Collura K."/>
            <person name="Wissotski M."/>
            <person name="Ashley E."/>
            <person name="Morrow D."/>
            <person name="Fernandes J."/>
            <person name="Walbot V."/>
            <person name="Yu Y."/>
        </authorList>
    </citation>
    <scope>NUCLEOTIDE SEQUENCE</scope>
    <source>
        <strain evidence="1">B73</strain>
    </source>
</reference>
<reference evidence="1" key="2">
    <citation type="submission" date="2012-06" db="EMBL/GenBank/DDBJ databases">
        <authorList>
            <person name="Yu Y."/>
            <person name="Currie J."/>
            <person name="Lomeli R."/>
            <person name="Angelova A."/>
            <person name="Collura K."/>
            <person name="Wissotski M."/>
            <person name="Campos D."/>
            <person name="Kudrna D."/>
            <person name="Golser W."/>
            <person name="Ashely E."/>
            <person name="Descour A."/>
            <person name="Fernandes J."/>
            <person name="Soderlund C."/>
            <person name="Walbot V."/>
        </authorList>
    </citation>
    <scope>NUCLEOTIDE SEQUENCE</scope>
    <source>
        <strain evidence="1">B73</strain>
    </source>
</reference>
<accession>C4J5B9</accession>
<proteinExistence type="evidence at transcript level"/>
<evidence type="ECO:0000313" key="1">
    <source>
        <dbReference type="EMBL" id="ACR36369.1"/>
    </source>
</evidence>
<dbReference type="AlphaFoldDB" id="C4J5B9"/>
<protein>
    <submittedName>
        <fullName evidence="1">Uncharacterized protein</fullName>
    </submittedName>
</protein>
<dbReference type="EMBL" id="BT086016">
    <property type="protein sequence ID" value="ACR36369.1"/>
    <property type="molecule type" value="mRNA"/>
</dbReference>